<sequence>MSGPEGERQMAGEEGAREADAFDGREMDKIIRQIVDKVRGNYFQNGETGRGIPAEVKRIIEANIDRV</sequence>
<dbReference type="Proteomes" id="UP000282977">
    <property type="component" value="Unassembled WGS sequence"/>
</dbReference>
<dbReference type="EMBL" id="RZUL01000017">
    <property type="protein sequence ID" value="RVT38500.1"/>
    <property type="molecule type" value="Genomic_DNA"/>
</dbReference>
<feature type="region of interest" description="Disordered" evidence="1">
    <location>
        <begin position="1"/>
        <end position="24"/>
    </location>
</feature>
<evidence type="ECO:0000256" key="1">
    <source>
        <dbReference type="SAM" id="MobiDB-lite"/>
    </source>
</evidence>
<dbReference type="RefSeq" id="WP_127692158.1">
    <property type="nucleotide sequence ID" value="NZ_RZUL01000017.1"/>
</dbReference>
<accession>A0A437J2T7</accession>
<organism evidence="2 3">
    <name type="scientific">Sphingobium algorifonticola</name>
    <dbReference type="NCBI Taxonomy" id="2008318"/>
    <lineage>
        <taxon>Bacteria</taxon>
        <taxon>Pseudomonadati</taxon>
        <taxon>Pseudomonadota</taxon>
        <taxon>Alphaproteobacteria</taxon>
        <taxon>Sphingomonadales</taxon>
        <taxon>Sphingomonadaceae</taxon>
        <taxon>Sphingobium</taxon>
    </lineage>
</organism>
<gene>
    <name evidence="2" type="ORF">ENE74_17545</name>
</gene>
<protein>
    <submittedName>
        <fullName evidence="2">Uncharacterized protein</fullName>
    </submittedName>
</protein>
<name>A0A437J2T7_9SPHN</name>
<keyword evidence="3" id="KW-1185">Reference proteome</keyword>
<dbReference type="AlphaFoldDB" id="A0A437J2T7"/>
<comment type="caution">
    <text evidence="2">The sequence shown here is derived from an EMBL/GenBank/DDBJ whole genome shotgun (WGS) entry which is preliminary data.</text>
</comment>
<evidence type="ECO:0000313" key="2">
    <source>
        <dbReference type="EMBL" id="RVT38500.1"/>
    </source>
</evidence>
<evidence type="ECO:0000313" key="3">
    <source>
        <dbReference type="Proteomes" id="UP000282977"/>
    </source>
</evidence>
<reference evidence="2 3" key="1">
    <citation type="submission" date="2019-01" db="EMBL/GenBank/DDBJ databases">
        <authorList>
            <person name="Chen W.-M."/>
        </authorList>
    </citation>
    <scope>NUCLEOTIDE SEQUENCE [LARGE SCALE GENOMIC DNA]</scope>
    <source>
        <strain evidence="2 3">TLA-22</strain>
    </source>
</reference>
<proteinExistence type="predicted"/>
<dbReference type="OrthoDB" id="9927043at2"/>